<dbReference type="GO" id="GO:0004175">
    <property type="term" value="F:endopeptidase activity"/>
    <property type="evidence" value="ECO:0007669"/>
    <property type="project" value="UniProtKB-ARBA"/>
</dbReference>
<name>A0A1D7W818_BREAU</name>
<dbReference type="GO" id="GO:0008237">
    <property type="term" value="F:metallopeptidase activity"/>
    <property type="evidence" value="ECO:0007669"/>
    <property type="project" value="UniProtKB-KW"/>
</dbReference>
<feature type="transmembrane region" description="Helical" evidence="2">
    <location>
        <begin position="247"/>
        <end position="267"/>
    </location>
</feature>
<accession>A0A1D7W818</accession>
<feature type="domain" description="CAAX prenyl protease 2/Lysostaphin resistance protein A-like" evidence="3">
    <location>
        <begin position="186"/>
        <end position="286"/>
    </location>
</feature>
<dbReference type="KEGG" id="blin:BLSMQ_3405"/>
<evidence type="ECO:0000313" key="13">
    <source>
        <dbReference type="Proteomes" id="UP000234525"/>
    </source>
</evidence>
<evidence type="ECO:0000313" key="6">
    <source>
        <dbReference type="EMBL" id="AZT98552.1"/>
    </source>
</evidence>
<evidence type="ECO:0000313" key="14">
    <source>
        <dbReference type="Proteomes" id="UP000282731"/>
    </source>
</evidence>
<feature type="transmembrane region" description="Helical" evidence="2">
    <location>
        <begin position="173"/>
        <end position="198"/>
    </location>
</feature>
<dbReference type="EMBL" id="FXZI01000002">
    <property type="protein sequence ID" value="SMX78523.1"/>
    <property type="molecule type" value="Genomic_DNA"/>
</dbReference>
<dbReference type="PANTHER" id="PTHR35797:SF1">
    <property type="entry name" value="PROTEASE"/>
    <property type="match status" value="1"/>
</dbReference>
<proteinExistence type="predicted"/>
<evidence type="ECO:0000256" key="1">
    <source>
        <dbReference type="SAM" id="MobiDB-lite"/>
    </source>
</evidence>
<evidence type="ECO:0000313" key="5">
    <source>
        <dbReference type="EMBL" id="AZT94818.1"/>
    </source>
</evidence>
<keyword evidence="2" id="KW-1133">Transmembrane helix</keyword>
<dbReference type="EMBL" id="NRHA01000011">
    <property type="protein sequence ID" value="PCC53807.1"/>
    <property type="molecule type" value="Genomic_DNA"/>
</dbReference>
<dbReference type="Pfam" id="PF02517">
    <property type="entry name" value="Rce1-like"/>
    <property type="match status" value="1"/>
</dbReference>
<dbReference type="GO" id="GO:0006508">
    <property type="term" value="P:proteolysis"/>
    <property type="evidence" value="ECO:0007669"/>
    <property type="project" value="UniProtKB-KW"/>
</dbReference>
<evidence type="ECO:0000313" key="7">
    <source>
        <dbReference type="EMBL" id="PCC53807.1"/>
    </source>
</evidence>
<evidence type="ECO:0000313" key="10">
    <source>
        <dbReference type="Proteomes" id="UP000094793"/>
    </source>
</evidence>
<dbReference type="PATRIC" id="fig|1703.10.peg.3516"/>
<dbReference type="eggNOG" id="COG1266">
    <property type="taxonomic scope" value="Bacteria"/>
</dbReference>
<feature type="transmembrane region" description="Helical" evidence="2">
    <location>
        <begin position="127"/>
        <end position="150"/>
    </location>
</feature>
<keyword evidence="13" id="KW-1185">Reference proteome</keyword>
<reference evidence="14 15" key="6">
    <citation type="submission" date="2017-12" db="EMBL/GenBank/DDBJ databases">
        <authorList>
            <person name="Levesque S."/>
        </authorList>
    </citation>
    <scope>NUCLEOTIDE SEQUENCE [LARGE SCALE GENOMIC DNA]</scope>
    <source>
        <strain evidence="5 15">SMQ-1417</strain>
        <strain evidence="6 14">SMQ-1420</strain>
    </source>
</reference>
<reference evidence="14 15" key="7">
    <citation type="submission" date="2019-01" db="EMBL/GenBank/DDBJ databases">
        <title>Comparative genomic analysis of Brevibacterium aurantiacum sheds light on its evolution and its adaptation to smear-ripened cheeses.</title>
        <authorList>
            <person name="Moineau S."/>
        </authorList>
    </citation>
    <scope>NUCLEOTIDE SEQUENCE [LARGE SCALE GENOMIC DNA]</scope>
    <source>
        <strain evidence="5 15">SMQ-1417</strain>
        <strain evidence="6 14">SMQ-1420</strain>
    </source>
</reference>
<evidence type="ECO:0000313" key="15">
    <source>
        <dbReference type="Proteomes" id="UP000283000"/>
    </source>
</evidence>
<evidence type="ECO:0000313" key="11">
    <source>
        <dbReference type="Proteomes" id="UP000217881"/>
    </source>
</evidence>
<dbReference type="OrthoDB" id="3693644at2"/>
<feature type="transmembrane region" description="Helical" evidence="2">
    <location>
        <begin position="274"/>
        <end position="296"/>
    </location>
</feature>
<accession>A0A2H1ITJ7</accession>
<keyword evidence="4" id="KW-0645">Protease</keyword>
<dbReference type="EMBL" id="CP017150">
    <property type="protein sequence ID" value="AOP55105.1"/>
    <property type="molecule type" value="Genomic_DNA"/>
</dbReference>
<keyword evidence="5" id="KW-0378">Hydrolase</keyword>
<evidence type="ECO:0000313" key="9">
    <source>
        <dbReference type="EMBL" id="SMX78523.1"/>
    </source>
</evidence>
<dbReference type="EMBL" id="CP025334">
    <property type="protein sequence ID" value="AZT98552.1"/>
    <property type="molecule type" value="Genomic_DNA"/>
</dbReference>
<dbReference type="EMBL" id="FXZB01000004">
    <property type="protein sequence ID" value="SMX68899.1"/>
    <property type="molecule type" value="Genomic_DNA"/>
</dbReference>
<dbReference type="InterPro" id="IPR042150">
    <property type="entry name" value="MmRce1-like"/>
</dbReference>
<reference evidence="8 12" key="4">
    <citation type="submission" date="2017-03" db="EMBL/GenBank/DDBJ databases">
        <authorList>
            <person name="Afonso C.L."/>
            <person name="Miller P.J."/>
            <person name="Scott M.A."/>
            <person name="Spackman E."/>
            <person name="Goraichik I."/>
            <person name="Dimitrov K.M."/>
            <person name="Suarez D.L."/>
            <person name="Swayne D.E."/>
        </authorList>
    </citation>
    <scope>NUCLEOTIDE SEQUENCE [LARGE SCALE GENOMIC DNA]</scope>
    <source>
        <strain evidence="9">8</strain>
        <strain evidence="12">8(6)</strain>
        <strain evidence="8">ATCC 9175</strain>
    </source>
</reference>
<keyword evidence="2" id="KW-0812">Transmembrane</keyword>
<evidence type="ECO:0000259" key="3">
    <source>
        <dbReference type="Pfam" id="PF02517"/>
    </source>
</evidence>
<evidence type="ECO:0000313" key="12">
    <source>
        <dbReference type="Proteomes" id="UP000234300"/>
    </source>
</evidence>
<sequence length="369" mass="38904">MGTDRNDKVIVDAEPTAASAGEEVDAKGRPLAIAPAKVPWLEFAVFVAVAVILAWVVCLPLWLSGEGIGNVMLVQVTGMAMMFTPLIAVVVAMLIQRRRTGEPRASIVRYLGIWPLRPFGRVLGMTALAFFGVFVLVAVAYLLGAAFGWMQVDLLGLSGFKAQLAQLPGLEDIPVVVAVIGYLGLMVLGSVLNVLVAFGEEVGWRGWLLTSLRPLGTWPALIIVGVIWGLWHAPLILLGYNFARPDITGLAFMVGGCIMLGILFGWLRLRTGSVWPAVAAHAALNGSAGMLLGLFIDGSAEAPDMALVSFLGVSGWIVSAIVIAVLVVTGQFRKQPELGIKAPKAPVPAVSPTEAPTASPTVTPDGEVL</sequence>
<keyword evidence="5" id="KW-0482">Metalloprotease</keyword>
<dbReference type="Proteomes" id="UP000282731">
    <property type="component" value="Chromosome"/>
</dbReference>
<dbReference type="AlphaFoldDB" id="A0A1D7W818"/>
<dbReference type="Proteomes" id="UP000234525">
    <property type="component" value="Unassembled WGS sequence"/>
</dbReference>
<dbReference type="Proteomes" id="UP000217881">
    <property type="component" value="Unassembled WGS sequence"/>
</dbReference>
<reference evidence="13" key="5">
    <citation type="submission" date="2017-03" db="EMBL/GenBank/DDBJ databases">
        <authorList>
            <person name="Monnet C."/>
        </authorList>
    </citation>
    <scope>NUCLEOTIDE SEQUENCE [LARGE SCALE GENOMIC DNA]</scope>
    <source>
        <strain evidence="13">ATCC 9175</strain>
    </source>
</reference>
<evidence type="ECO:0000256" key="2">
    <source>
        <dbReference type="SAM" id="Phobius"/>
    </source>
</evidence>
<dbReference type="Proteomes" id="UP000234300">
    <property type="component" value="Unassembled WGS sequence"/>
</dbReference>
<dbReference type="Proteomes" id="UP000283000">
    <property type="component" value="Chromosome"/>
</dbReference>
<evidence type="ECO:0000313" key="8">
    <source>
        <dbReference type="EMBL" id="SMX68899.1"/>
    </source>
</evidence>
<gene>
    <name evidence="8" type="ORF">BAUR9175_00795</name>
    <name evidence="9" type="ORF">BAURA86_00967</name>
    <name evidence="4" type="ORF">BLSMQ_3405</name>
    <name evidence="7" type="ORF">CIK59_08460</name>
    <name evidence="5" type="ORF">CXR23_18095</name>
    <name evidence="6" type="ORF">CXR27_17320</name>
</gene>
<dbReference type="GeneID" id="60907659"/>
<keyword evidence="2" id="KW-0472">Membrane</keyword>
<dbReference type="RefSeq" id="WP_009882540.1">
    <property type="nucleotide sequence ID" value="NZ_AAGP01000008.1"/>
</dbReference>
<feature type="transmembrane region" description="Helical" evidence="2">
    <location>
        <begin position="43"/>
        <end position="63"/>
    </location>
</feature>
<feature type="transmembrane region" description="Helical" evidence="2">
    <location>
        <begin position="75"/>
        <end position="95"/>
    </location>
</feature>
<feature type="region of interest" description="Disordered" evidence="1">
    <location>
        <begin position="344"/>
        <end position="369"/>
    </location>
</feature>
<protein>
    <submittedName>
        <fullName evidence="4">CAAX amino terminal protease family protein</fullName>
    </submittedName>
    <submittedName>
        <fullName evidence="5 7">CPBP family intramembrane metalloprotease</fullName>
    </submittedName>
    <submittedName>
        <fullName evidence="8">Membrane protease YdiL, CAAX protease family</fullName>
    </submittedName>
</protein>
<dbReference type="PANTHER" id="PTHR35797">
    <property type="entry name" value="PROTEASE-RELATED"/>
    <property type="match status" value="1"/>
</dbReference>
<reference evidence="10" key="2">
    <citation type="submission" date="2016-09" db="EMBL/GenBank/DDBJ databases">
        <title>Complete Genome Sequence of Brevibacterium linens SMQ-1335.</title>
        <authorList>
            <person name="de Melo A.G."/>
            <person name="Labrie S.J."/>
            <person name="Dumaresq J."/>
            <person name="Roberts R.J."/>
            <person name="Tremblay D.M."/>
            <person name="Moineau S."/>
        </authorList>
    </citation>
    <scope>NUCLEOTIDE SEQUENCE [LARGE SCALE GENOMIC DNA]</scope>
    <source>
        <strain evidence="10">SMQ-1335</strain>
    </source>
</reference>
<reference evidence="7 11" key="3">
    <citation type="journal article" date="2017" name="Elife">
        <title>Extensive horizontal gene transfer in cheese-associated bacteria.</title>
        <authorList>
            <person name="Bonham K.S."/>
            <person name="Wolfe B.E."/>
            <person name="Dutton R.J."/>
        </authorList>
    </citation>
    <scope>NUCLEOTIDE SEQUENCE [LARGE SCALE GENOMIC DNA]</scope>
    <source>
        <strain evidence="7 11">738_8</strain>
    </source>
</reference>
<dbReference type="InterPro" id="IPR003675">
    <property type="entry name" value="Rce1/LyrA-like_dom"/>
</dbReference>
<feature type="transmembrane region" description="Helical" evidence="2">
    <location>
        <begin position="218"/>
        <end position="241"/>
    </location>
</feature>
<evidence type="ECO:0000313" key="4">
    <source>
        <dbReference type="EMBL" id="AOP55105.1"/>
    </source>
</evidence>
<reference evidence="4" key="1">
    <citation type="submission" date="2016-09" db="EMBL/GenBank/DDBJ databases">
        <title>Complete Genome Sequence of Brevibacterium aurantiacum SMQ-1335.</title>
        <authorList>
            <person name="de Melo A.G."/>
            <person name="Labrie S.J."/>
            <person name="Dumaresq J."/>
            <person name="Roberts R.J."/>
            <person name="Tremblay D.M."/>
            <person name="Moineau S."/>
        </authorList>
    </citation>
    <scope>NUCLEOTIDE SEQUENCE</scope>
    <source>
        <strain evidence="4">SMQ-1335</strain>
    </source>
</reference>
<dbReference type="GO" id="GO:0080120">
    <property type="term" value="P:CAAX-box protein maturation"/>
    <property type="evidence" value="ECO:0007669"/>
    <property type="project" value="UniProtKB-ARBA"/>
</dbReference>
<organism evidence="4 10">
    <name type="scientific">Brevibacterium aurantiacum</name>
    <dbReference type="NCBI Taxonomy" id="273384"/>
    <lineage>
        <taxon>Bacteria</taxon>
        <taxon>Bacillati</taxon>
        <taxon>Actinomycetota</taxon>
        <taxon>Actinomycetes</taxon>
        <taxon>Micrococcales</taxon>
        <taxon>Brevibacteriaceae</taxon>
        <taxon>Brevibacterium</taxon>
    </lineage>
</organism>
<accession>A0A2A3ZQJ6</accession>
<dbReference type="EMBL" id="CP025330">
    <property type="protein sequence ID" value="AZT94818.1"/>
    <property type="molecule type" value="Genomic_DNA"/>
</dbReference>
<dbReference type="Proteomes" id="UP000094793">
    <property type="component" value="Chromosome"/>
</dbReference>
<feature type="transmembrane region" description="Helical" evidence="2">
    <location>
        <begin position="308"/>
        <end position="328"/>
    </location>
</feature>